<evidence type="ECO:0000256" key="4">
    <source>
        <dbReference type="ARBA" id="ARBA00023136"/>
    </source>
</evidence>
<evidence type="ECO:0000313" key="8">
    <source>
        <dbReference type="EMBL" id="CAF3348225.1"/>
    </source>
</evidence>
<evidence type="ECO:0000256" key="5">
    <source>
        <dbReference type="SAM" id="Phobius"/>
    </source>
</evidence>
<dbReference type="Proteomes" id="UP000663869">
    <property type="component" value="Unassembled WGS sequence"/>
</dbReference>
<evidence type="ECO:0000313" key="7">
    <source>
        <dbReference type="EMBL" id="CAF3329918.1"/>
    </source>
</evidence>
<feature type="transmembrane region" description="Helical" evidence="5">
    <location>
        <begin position="382"/>
        <end position="403"/>
    </location>
</feature>
<dbReference type="PROSITE" id="PS50850">
    <property type="entry name" value="MFS"/>
    <property type="match status" value="1"/>
</dbReference>
<evidence type="ECO:0000256" key="1">
    <source>
        <dbReference type="ARBA" id="ARBA00004141"/>
    </source>
</evidence>
<dbReference type="Gene3D" id="1.20.1250.20">
    <property type="entry name" value="MFS general substrate transporter like domains"/>
    <property type="match status" value="1"/>
</dbReference>
<dbReference type="InterPro" id="IPR005828">
    <property type="entry name" value="MFS_sugar_transport-like"/>
</dbReference>
<dbReference type="SUPFAM" id="SSF103473">
    <property type="entry name" value="MFS general substrate transporter"/>
    <property type="match status" value="1"/>
</dbReference>
<feature type="transmembrane region" description="Helical" evidence="5">
    <location>
        <begin position="469"/>
        <end position="493"/>
    </location>
</feature>
<feature type="transmembrane region" description="Helical" evidence="5">
    <location>
        <begin position="267"/>
        <end position="287"/>
    </location>
</feature>
<feature type="transmembrane region" description="Helical" evidence="5">
    <location>
        <begin position="293"/>
        <end position="311"/>
    </location>
</feature>
<dbReference type="Pfam" id="PF00083">
    <property type="entry name" value="Sugar_tr"/>
    <property type="match status" value="1"/>
</dbReference>
<keyword evidence="4 5" id="KW-0472">Membrane</keyword>
<feature type="transmembrane region" description="Helical" evidence="5">
    <location>
        <begin position="415"/>
        <end position="437"/>
    </location>
</feature>
<dbReference type="Proteomes" id="UP000663862">
    <property type="component" value="Unassembled WGS sequence"/>
</dbReference>
<comment type="caution">
    <text evidence="11">The sequence shown here is derived from an EMBL/GenBank/DDBJ whole genome shotgun (WGS) entry which is preliminary data.</text>
</comment>
<gene>
    <name evidence="7" type="ORF">FME351_LOCUS2387</name>
    <name evidence="8" type="ORF">GRG538_LOCUS5271</name>
    <name evidence="9" type="ORF">KIK155_LOCUS32078</name>
    <name evidence="11" type="ORF">TOA249_LOCUS21135</name>
    <name evidence="10" type="ORF">TSG867_LOCUS15944</name>
</gene>
<protein>
    <recommendedName>
        <fullName evidence="6">Major facilitator superfamily (MFS) profile domain-containing protein</fullName>
    </recommendedName>
</protein>
<evidence type="ECO:0000313" key="11">
    <source>
        <dbReference type="EMBL" id="CAF4763014.1"/>
    </source>
</evidence>
<evidence type="ECO:0000313" key="10">
    <source>
        <dbReference type="EMBL" id="CAF4438232.1"/>
    </source>
</evidence>
<dbReference type="InterPro" id="IPR036259">
    <property type="entry name" value="MFS_trans_sf"/>
</dbReference>
<feature type="transmembrane region" description="Helical" evidence="5">
    <location>
        <begin position="56"/>
        <end position="78"/>
    </location>
</feature>
<accession>A0A821MA64</accession>
<feature type="transmembrane region" description="Helical" evidence="5">
    <location>
        <begin position="204"/>
        <end position="224"/>
    </location>
</feature>
<dbReference type="InterPro" id="IPR020846">
    <property type="entry name" value="MFS_dom"/>
</dbReference>
<organism evidence="11 12">
    <name type="scientific">Rotaria socialis</name>
    <dbReference type="NCBI Taxonomy" id="392032"/>
    <lineage>
        <taxon>Eukaryota</taxon>
        <taxon>Metazoa</taxon>
        <taxon>Spiralia</taxon>
        <taxon>Gnathifera</taxon>
        <taxon>Rotifera</taxon>
        <taxon>Eurotatoria</taxon>
        <taxon>Bdelloidea</taxon>
        <taxon>Philodinida</taxon>
        <taxon>Philodinidae</taxon>
        <taxon>Rotaria</taxon>
    </lineage>
</organism>
<feature type="transmembrane region" description="Helical" evidence="5">
    <location>
        <begin position="444"/>
        <end position="463"/>
    </location>
</feature>
<feature type="transmembrane region" description="Helical" evidence="5">
    <location>
        <begin position="505"/>
        <end position="523"/>
    </location>
</feature>
<dbReference type="GO" id="GO:0022857">
    <property type="term" value="F:transmembrane transporter activity"/>
    <property type="evidence" value="ECO:0007669"/>
    <property type="project" value="InterPro"/>
</dbReference>
<dbReference type="EMBL" id="CAJOBQ010000951">
    <property type="protein sequence ID" value="CAF4438232.1"/>
    <property type="molecule type" value="Genomic_DNA"/>
</dbReference>
<dbReference type="AlphaFoldDB" id="A0A821MA64"/>
<keyword evidence="2 5" id="KW-0812">Transmembrane</keyword>
<evidence type="ECO:0000256" key="2">
    <source>
        <dbReference type="ARBA" id="ARBA00022692"/>
    </source>
</evidence>
<name>A0A821MA64_9BILA</name>
<dbReference type="Proteomes" id="UP000663865">
    <property type="component" value="Unassembled WGS sequence"/>
</dbReference>
<dbReference type="GO" id="GO:0016020">
    <property type="term" value="C:membrane"/>
    <property type="evidence" value="ECO:0007669"/>
    <property type="project" value="UniProtKB-SubCell"/>
</dbReference>
<dbReference type="EMBL" id="CAJNYV010006023">
    <property type="protein sequence ID" value="CAF3794798.1"/>
    <property type="molecule type" value="Genomic_DNA"/>
</dbReference>
<dbReference type="EMBL" id="CAJNYU010000114">
    <property type="protein sequence ID" value="CAF3329918.1"/>
    <property type="molecule type" value="Genomic_DNA"/>
</dbReference>
<dbReference type="EMBL" id="CAJNYT010000421">
    <property type="protein sequence ID" value="CAF3348225.1"/>
    <property type="molecule type" value="Genomic_DNA"/>
</dbReference>
<sequence length="574" mass="63881">MTTINGDIDSSNLPIIKSELHADPIDINTSISPLASAPISLDTILQKCGDLGRFQLFHYFFINLISVSAAVVGFYYVFAAADIDHRCRLPENVWPNDNQYHPINKKHEILINLYIPKTADGKKWEECVRYLNGTINDTLVTCPNGWAYDRSIFGYTFTEEANLVCGSQPKKSWIATLMQCGGFALLFIGSFADKFGRKKTIATVSIILFIICLITQIMIQWIPMSINVKFILLLLNQFASGLTAAAFSLIFILVLELTSSAHTGFAGNFALVLFTIGEGVVTLFAYLAKDWQLLKWINTAFIGLVIPYLYFMPESPLYLYSKRDFFRLEALLRRIATTNKRDEADWYPVYQELLRNQSFILSNQKELTFLQKAHQILAHRSTVIKLLITALLGFTTLMLYIKISYGLAAMSISPYLGILIGAAVEAGGYVTGSLLISTRLARKGSFILVTSVTIICVILIPIISNHSPIATVFIAQFGKFAISGSIAVSWIFVPELFPTAIRSGANGFFIAFSRIGAIVAPIIDTSISDEYLPYTFYASAGLALIVVLLTLLLPETKYTSMDDEEDYEKNRSDA</sequence>
<comment type="subcellular location">
    <subcellularLocation>
        <location evidence="1">Membrane</location>
        <topology evidence="1">Multi-pass membrane protein</topology>
    </subcellularLocation>
</comment>
<dbReference type="Proteomes" id="UP000663872">
    <property type="component" value="Unassembled WGS sequence"/>
</dbReference>
<dbReference type="EMBL" id="CAJOBS010001798">
    <property type="protein sequence ID" value="CAF4763014.1"/>
    <property type="molecule type" value="Genomic_DNA"/>
</dbReference>
<feature type="transmembrane region" description="Helical" evidence="5">
    <location>
        <begin position="535"/>
        <end position="553"/>
    </location>
</feature>
<feature type="transmembrane region" description="Helical" evidence="5">
    <location>
        <begin position="230"/>
        <end position="255"/>
    </location>
</feature>
<dbReference type="PANTHER" id="PTHR24064">
    <property type="entry name" value="SOLUTE CARRIER FAMILY 22 MEMBER"/>
    <property type="match status" value="1"/>
</dbReference>
<evidence type="ECO:0000256" key="3">
    <source>
        <dbReference type="ARBA" id="ARBA00022989"/>
    </source>
</evidence>
<evidence type="ECO:0000259" key="6">
    <source>
        <dbReference type="PROSITE" id="PS50850"/>
    </source>
</evidence>
<reference evidence="11" key="1">
    <citation type="submission" date="2021-02" db="EMBL/GenBank/DDBJ databases">
        <authorList>
            <person name="Nowell W R."/>
        </authorList>
    </citation>
    <scope>NUCLEOTIDE SEQUENCE</scope>
</reference>
<evidence type="ECO:0000313" key="12">
    <source>
        <dbReference type="Proteomes" id="UP000663838"/>
    </source>
</evidence>
<evidence type="ECO:0000313" key="9">
    <source>
        <dbReference type="EMBL" id="CAF3794798.1"/>
    </source>
</evidence>
<dbReference type="Proteomes" id="UP000663838">
    <property type="component" value="Unassembled WGS sequence"/>
</dbReference>
<proteinExistence type="predicted"/>
<feature type="domain" description="Major facilitator superfamily (MFS) profile" evidence="6">
    <location>
        <begin position="65"/>
        <end position="558"/>
    </location>
</feature>
<keyword evidence="3 5" id="KW-1133">Transmembrane helix</keyword>